<protein>
    <recommendedName>
        <fullName evidence="4">VCBS repeat-containing protein</fullName>
    </recommendedName>
</protein>
<name>A0AAE6WTY9_9GAMM</name>
<evidence type="ECO:0000313" key="2">
    <source>
        <dbReference type="EMBL" id="QIC66458.1"/>
    </source>
</evidence>
<dbReference type="AlphaFoldDB" id="A0AAE6WTY9"/>
<dbReference type="Proteomes" id="UP000503505">
    <property type="component" value="Chromosome"/>
</dbReference>
<sequence length="232" mass="26724">MKIAKLAVFFSATILISNAAVAQQALKPQQRQSQQDQKTFQAYVPKNYSFFEAVKGDLNKDGVPDAVLIVKATDPKALVKDEYRGTLDRNRRGIIVLLGQKDKSTYKQFLQNLNCFSSDQEDGGVYYPPELVPEINKGLLQLTYQHGRYGYWSYKFRLQNQDMRLIGYDQFSHHGPLLESKTSFNLLTGKKIYSKNLITDPERKPKYKETHSVHKKSPIYLSKIKDFDQLTF</sequence>
<feature type="signal peptide" evidence="1">
    <location>
        <begin position="1"/>
        <end position="22"/>
    </location>
</feature>
<gene>
    <name evidence="2" type="ORF">FSC10_03360</name>
</gene>
<accession>A0AAE6WTY9</accession>
<evidence type="ECO:0008006" key="4">
    <source>
        <dbReference type="Google" id="ProtNLM"/>
    </source>
</evidence>
<evidence type="ECO:0000313" key="3">
    <source>
        <dbReference type="Proteomes" id="UP000503505"/>
    </source>
</evidence>
<dbReference type="EMBL" id="CP044463">
    <property type="protein sequence ID" value="QIC66458.1"/>
    <property type="molecule type" value="Genomic_DNA"/>
</dbReference>
<organism evidence="2 3">
    <name type="scientific">Acinetobacter schindleri</name>
    <dbReference type="NCBI Taxonomy" id="108981"/>
    <lineage>
        <taxon>Bacteria</taxon>
        <taxon>Pseudomonadati</taxon>
        <taxon>Pseudomonadota</taxon>
        <taxon>Gammaproteobacteria</taxon>
        <taxon>Moraxellales</taxon>
        <taxon>Moraxellaceae</taxon>
        <taxon>Acinetobacter</taxon>
    </lineage>
</organism>
<dbReference type="RefSeq" id="WP_005223127.1">
    <property type="nucleotide sequence ID" value="NZ_CP044463.1"/>
</dbReference>
<feature type="chain" id="PRO_5042038170" description="VCBS repeat-containing protein" evidence="1">
    <location>
        <begin position="23"/>
        <end position="232"/>
    </location>
</feature>
<keyword evidence="1" id="KW-0732">Signal</keyword>
<evidence type="ECO:0000256" key="1">
    <source>
        <dbReference type="SAM" id="SignalP"/>
    </source>
</evidence>
<reference evidence="2 3" key="1">
    <citation type="submission" date="2019-09" db="EMBL/GenBank/DDBJ databases">
        <title>Non-baumannii Acinetobacter spp. carrying blaNDM-1 isolated in China.</title>
        <authorList>
            <person name="Cui C."/>
            <person name="Chen C."/>
            <person name="Sun J."/>
            <person name="Liu Y."/>
        </authorList>
    </citation>
    <scope>NUCLEOTIDE SEQUENCE [LARGE SCALE GENOMIC DNA]</scope>
    <source>
        <strain evidence="2 3">HZE23-1</strain>
    </source>
</reference>
<proteinExistence type="predicted"/>